<organism evidence="1 2">
    <name type="scientific">Ensete ventricosum</name>
    <name type="common">Abyssinian banana</name>
    <name type="synonym">Musa ensete</name>
    <dbReference type="NCBI Taxonomy" id="4639"/>
    <lineage>
        <taxon>Eukaryota</taxon>
        <taxon>Viridiplantae</taxon>
        <taxon>Streptophyta</taxon>
        <taxon>Embryophyta</taxon>
        <taxon>Tracheophyta</taxon>
        <taxon>Spermatophyta</taxon>
        <taxon>Magnoliopsida</taxon>
        <taxon>Liliopsida</taxon>
        <taxon>Zingiberales</taxon>
        <taxon>Musaceae</taxon>
        <taxon>Ensete</taxon>
    </lineage>
</organism>
<accession>A0AAV8PXK1</accession>
<dbReference type="Proteomes" id="UP001222027">
    <property type="component" value="Unassembled WGS sequence"/>
</dbReference>
<sequence>MEKAGTSRGLLLIELSLPRACAWGSNRAASRPCGGSGTGKQEGIRLWSERAEEVDGFDIMTRIALD</sequence>
<proteinExistence type="predicted"/>
<dbReference type="AlphaFoldDB" id="A0AAV8PXK1"/>
<evidence type="ECO:0000313" key="2">
    <source>
        <dbReference type="Proteomes" id="UP001222027"/>
    </source>
</evidence>
<name>A0AAV8PXK1_ENSVE</name>
<gene>
    <name evidence="1" type="ORF">OPV22_028205</name>
</gene>
<dbReference type="EMBL" id="JAQQAF010000008">
    <property type="protein sequence ID" value="KAJ8465653.1"/>
    <property type="molecule type" value="Genomic_DNA"/>
</dbReference>
<evidence type="ECO:0000313" key="1">
    <source>
        <dbReference type="EMBL" id="KAJ8465653.1"/>
    </source>
</evidence>
<protein>
    <submittedName>
        <fullName evidence="1">Uncharacterized protein</fullName>
    </submittedName>
</protein>
<reference evidence="1 2" key="1">
    <citation type="submission" date="2022-12" db="EMBL/GenBank/DDBJ databases">
        <title>Chromosome-scale assembly of the Ensete ventricosum genome.</title>
        <authorList>
            <person name="Dussert Y."/>
            <person name="Stocks J."/>
            <person name="Wendawek A."/>
            <person name="Woldeyes F."/>
            <person name="Nichols R.A."/>
            <person name="Borrell J.S."/>
        </authorList>
    </citation>
    <scope>NUCLEOTIDE SEQUENCE [LARGE SCALE GENOMIC DNA]</scope>
    <source>
        <strain evidence="2">cv. Maze</strain>
        <tissue evidence="1">Seeds</tissue>
    </source>
</reference>
<comment type="caution">
    <text evidence="1">The sequence shown here is derived from an EMBL/GenBank/DDBJ whole genome shotgun (WGS) entry which is preliminary data.</text>
</comment>
<keyword evidence="2" id="KW-1185">Reference proteome</keyword>